<gene>
    <name evidence="3" type="ORF">BLNAU_21981</name>
</gene>
<feature type="transmembrane region" description="Helical" evidence="2">
    <location>
        <begin position="45"/>
        <end position="65"/>
    </location>
</feature>
<evidence type="ECO:0000313" key="3">
    <source>
        <dbReference type="EMBL" id="KAK2943113.1"/>
    </source>
</evidence>
<evidence type="ECO:0000313" key="4">
    <source>
        <dbReference type="Proteomes" id="UP001281761"/>
    </source>
</evidence>
<evidence type="ECO:0008006" key="5">
    <source>
        <dbReference type="Google" id="ProtNLM"/>
    </source>
</evidence>
<feature type="compositionally biased region" description="Basic and acidic residues" evidence="1">
    <location>
        <begin position="526"/>
        <end position="535"/>
    </location>
</feature>
<evidence type="ECO:0000256" key="1">
    <source>
        <dbReference type="SAM" id="MobiDB-lite"/>
    </source>
</evidence>
<feature type="compositionally biased region" description="Polar residues" evidence="1">
    <location>
        <begin position="979"/>
        <end position="992"/>
    </location>
</feature>
<comment type="caution">
    <text evidence="3">The sequence shown here is derived from an EMBL/GenBank/DDBJ whole genome shotgun (WGS) entry which is preliminary data.</text>
</comment>
<dbReference type="Proteomes" id="UP001281761">
    <property type="component" value="Unassembled WGS sequence"/>
</dbReference>
<protein>
    <recommendedName>
        <fullName evidence="5">HECT domain-containing protein</fullName>
    </recommendedName>
</protein>
<keyword evidence="2" id="KW-1133">Transmembrane helix</keyword>
<feature type="compositionally biased region" description="Acidic residues" evidence="1">
    <location>
        <begin position="490"/>
        <end position="525"/>
    </location>
</feature>
<evidence type="ECO:0000256" key="2">
    <source>
        <dbReference type="SAM" id="Phobius"/>
    </source>
</evidence>
<feature type="region of interest" description="Disordered" evidence="1">
    <location>
        <begin position="484"/>
        <end position="535"/>
    </location>
</feature>
<sequence length="999" mass="112647">MNLEAGLGSQQDFLYHFTLPLASKSPFSIFHFILPAYNFTEQSSLPAVVIAVNMMLGMLAGFLSLSHRSQRITAALGRISDPPNVGDGNTFLFALSLSDFVTQFRLAANSSLDDNETLGTTLLSLVPLFLPFRLSEENDALLLKHFNLHNAHLLQHGYVLSPPSSQSITRTLPITTAQMKVFTHKFSLVHVLCESRFFEDAVRKHARPLRFPHKVPVFQQSRISQAFPVQSSIFEAMRSFISILFRTRTKPTTHRFAGICGQLLSHPFLASSASNSSPCSANRTDPSQLPTNALFRSLKCHCPFLAELSNAQPIPFVNGRLINSFSNQTIGTLFDTPILNITVHNPHEKMLVNVISPTGRKSQTSLPLNQLHYLMFKCSFSRDLFTQHYINFFPLFEDESHLIGTSSSLDTHFEYDGSVPTIRVVSNPAVDFRFFDVDGDLCSVYFDQQRQFWEDEADVFLKRTIQRAVEARIILRFVDGQEEDSKMDGVDGEWADISDIGSDEDNSAEDGDEDAHIEEETEEGDRDSYDPHFDLKSEPSLDSFGHIQHLFAEQASNSDTDDALSSDQGEIVRKTHRQRRRMILSRYNRKNNTSLTSKYPVQPLFTTVSLRLVKMRTICRLSGEMNATVECILPFVRSHFVTIRESFDRTVTRRLAEFLSLPDYLLDVQVKKMRKTGETQFESTVVESVEVVTDVEVRSEIVEVSVQVVSGLMECEEMEGTLKEDHFSFSLYLSSSFLSFERLLRKQLPQLGNVCWFTEPTNPSDKIEDRLDYELYIWCELGGEMTDCDTEILNPNMPIFAGDVFPSLPIRLTAVESLQPDSPAPPSSSSGHPLWSSCKAVLRIPTSLILLRHSLHTLSSLPNSSSPHLRPPHKLPVIQQPHFRQSNGKKDEAPVVATLPSGIEMIVPVILSLIVKVDECEEAADILSLNLLHDNLIAFRQNISNILRRMRQLFVLGFDSCPVFTFKPNNSASDKDQESTVTPKSFWLGNTHSRPRSSH</sequence>
<keyword evidence="2" id="KW-0812">Transmembrane</keyword>
<keyword evidence="2" id="KW-0472">Membrane</keyword>
<feature type="transmembrane region" description="Helical" evidence="2">
    <location>
        <begin position="13"/>
        <end position="33"/>
    </location>
</feature>
<dbReference type="EMBL" id="JARBJD010000363">
    <property type="protein sequence ID" value="KAK2943113.1"/>
    <property type="molecule type" value="Genomic_DNA"/>
</dbReference>
<proteinExistence type="predicted"/>
<accession>A0ABQ9WUW3</accession>
<feature type="region of interest" description="Disordered" evidence="1">
    <location>
        <begin position="969"/>
        <end position="999"/>
    </location>
</feature>
<organism evidence="3 4">
    <name type="scientific">Blattamonas nauphoetae</name>
    <dbReference type="NCBI Taxonomy" id="2049346"/>
    <lineage>
        <taxon>Eukaryota</taxon>
        <taxon>Metamonada</taxon>
        <taxon>Preaxostyla</taxon>
        <taxon>Oxymonadida</taxon>
        <taxon>Blattamonas</taxon>
    </lineage>
</organism>
<feature type="region of interest" description="Disordered" evidence="1">
    <location>
        <begin position="555"/>
        <end position="577"/>
    </location>
</feature>
<name>A0ABQ9WUW3_9EUKA</name>
<reference evidence="3 4" key="1">
    <citation type="journal article" date="2022" name="bioRxiv">
        <title>Genomics of Preaxostyla Flagellates Illuminates Evolutionary Transitions and the Path Towards Mitochondrial Loss.</title>
        <authorList>
            <person name="Novak L.V.F."/>
            <person name="Treitli S.C."/>
            <person name="Pyrih J."/>
            <person name="Halakuc P."/>
            <person name="Pipaliya S.V."/>
            <person name="Vacek V."/>
            <person name="Brzon O."/>
            <person name="Soukal P."/>
            <person name="Eme L."/>
            <person name="Dacks J.B."/>
            <person name="Karnkowska A."/>
            <person name="Elias M."/>
            <person name="Hampl V."/>
        </authorList>
    </citation>
    <scope>NUCLEOTIDE SEQUENCE [LARGE SCALE GENOMIC DNA]</scope>
    <source>
        <strain evidence="3">NAU3</strain>
        <tissue evidence="3">Gut</tissue>
    </source>
</reference>
<keyword evidence="4" id="KW-1185">Reference proteome</keyword>